<protein>
    <recommendedName>
        <fullName evidence="5">Carbohydrate-binding module family 18 protein</fullName>
    </recommendedName>
</protein>
<feature type="compositionally biased region" description="Low complexity" evidence="1">
    <location>
        <begin position="302"/>
        <end position="342"/>
    </location>
</feature>
<evidence type="ECO:0008006" key="5">
    <source>
        <dbReference type="Google" id="ProtNLM"/>
    </source>
</evidence>
<feature type="region of interest" description="Disordered" evidence="1">
    <location>
        <begin position="302"/>
        <end position="346"/>
    </location>
</feature>
<evidence type="ECO:0000256" key="2">
    <source>
        <dbReference type="SAM" id="SignalP"/>
    </source>
</evidence>
<organism evidence="3 4">
    <name type="scientific">Melanomma pulvis-pyrius CBS 109.77</name>
    <dbReference type="NCBI Taxonomy" id="1314802"/>
    <lineage>
        <taxon>Eukaryota</taxon>
        <taxon>Fungi</taxon>
        <taxon>Dikarya</taxon>
        <taxon>Ascomycota</taxon>
        <taxon>Pezizomycotina</taxon>
        <taxon>Dothideomycetes</taxon>
        <taxon>Pleosporomycetidae</taxon>
        <taxon>Pleosporales</taxon>
        <taxon>Melanommataceae</taxon>
        <taxon>Melanomma</taxon>
    </lineage>
</organism>
<name>A0A6A6XHD2_9PLEO</name>
<evidence type="ECO:0000313" key="4">
    <source>
        <dbReference type="Proteomes" id="UP000799757"/>
    </source>
</evidence>
<accession>A0A6A6XHD2</accession>
<keyword evidence="4" id="KW-1185">Reference proteome</keyword>
<feature type="chain" id="PRO_5025348563" description="Carbohydrate-binding module family 18 protein" evidence="2">
    <location>
        <begin position="20"/>
        <end position="374"/>
    </location>
</feature>
<evidence type="ECO:0000313" key="3">
    <source>
        <dbReference type="EMBL" id="KAF2795668.1"/>
    </source>
</evidence>
<feature type="signal peptide" evidence="2">
    <location>
        <begin position="1"/>
        <end position="19"/>
    </location>
</feature>
<sequence length="374" mass="39571">MLHSRILLAASAILSIARAHVELKRAPFEAVGIEPIQEGFGAPVAENEELAAFAPPSLLGEKNATVPLLKDRSLELVDRQTCGAGFGYCASFGRCCSATDLCCAWGYCIEPADTCCPGNPCKAGWNCCGANCSPKGADCCYDGTYCEAGNMCVILGRTGSLVCCTDLSCTAAVVSGTTSYVTSTSRANPPSITQIDPPSITQPPPLTSQVITVGDTYTTYYWTVTWWYLSFYWTTFQRVESTVTYTRIYETTTFTTTATDEVEASRLFVALSSTLSFEPPPDAQTSLAALLNVKPSDTNTFSFDDSFTSSPPEETSSSPSSSSSTSRTSARTTSASTTATLLPGGGPGNTASGVFIQWSLMGLGALSGVLMLWL</sequence>
<dbReference type="Proteomes" id="UP000799757">
    <property type="component" value="Unassembled WGS sequence"/>
</dbReference>
<dbReference type="AlphaFoldDB" id="A0A6A6XHD2"/>
<dbReference type="OrthoDB" id="4777991at2759"/>
<reference evidence="3" key="1">
    <citation type="journal article" date="2020" name="Stud. Mycol.">
        <title>101 Dothideomycetes genomes: a test case for predicting lifestyles and emergence of pathogens.</title>
        <authorList>
            <person name="Haridas S."/>
            <person name="Albert R."/>
            <person name="Binder M."/>
            <person name="Bloem J."/>
            <person name="Labutti K."/>
            <person name="Salamov A."/>
            <person name="Andreopoulos B."/>
            <person name="Baker S."/>
            <person name="Barry K."/>
            <person name="Bills G."/>
            <person name="Bluhm B."/>
            <person name="Cannon C."/>
            <person name="Castanera R."/>
            <person name="Culley D."/>
            <person name="Daum C."/>
            <person name="Ezra D."/>
            <person name="Gonzalez J."/>
            <person name="Henrissat B."/>
            <person name="Kuo A."/>
            <person name="Liang C."/>
            <person name="Lipzen A."/>
            <person name="Lutzoni F."/>
            <person name="Magnuson J."/>
            <person name="Mondo S."/>
            <person name="Nolan M."/>
            <person name="Ohm R."/>
            <person name="Pangilinan J."/>
            <person name="Park H.-J."/>
            <person name="Ramirez L."/>
            <person name="Alfaro M."/>
            <person name="Sun H."/>
            <person name="Tritt A."/>
            <person name="Yoshinaga Y."/>
            <person name="Zwiers L.-H."/>
            <person name="Turgeon B."/>
            <person name="Goodwin S."/>
            <person name="Spatafora J."/>
            <person name="Crous P."/>
            <person name="Grigoriev I."/>
        </authorList>
    </citation>
    <scope>NUCLEOTIDE SEQUENCE</scope>
    <source>
        <strain evidence="3">CBS 109.77</strain>
    </source>
</reference>
<dbReference type="EMBL" id="MU001852">
    <property type="protein sequence ID" value="KAF2795668.1"/>
    <property type="molecule type" value="Genomic_DNA"/>
</dbReference>
<gene>
    <name evidence="3" type="ORF">K505DRAFT_406827</name>
</gene>
<proteinExistence type="predicted"/>
<evidence type="ECO:0000256" key="1">
    <source>
        <dbReference type="SAM" id="MobiDB-lite"/>
    </source>
</evidence>
<keyword evidence="2" id="KW-0732">Signal</keyword>